<keyword evidence="1" id="KW-1133">Transmembrane helix</keyword>
<gene>
    <name evidence="2" type="ORF">EK21DRAFT_91032</name>
</gene>
<evidence type="ECO:0000313" key="3">
    <source>
        <dbReference type="Proteomes" id="UP000799777"/>
    </source>
</evidence>
<keyword evidence="1" id="KW-0472">Membrane</keyword>
<protein>
    <submittedName>
        <fullName evidence="2">Uncharacterized protein</fullName>
    </submittedName>
</protein>
<evidence type="ECO:0000313" key="2">
    <source>
        <dbReference type="EMBL" id="KAF2027935.1"/>
    </source>
</evidence>
<dbReference type="AlphaFoldDB" id="A0A9P4H6D5"/>
<feature type="transmembrane region" description="Helical" evidence="1">
    <location>
        <begin position="63"/>
        <end position="86"/>
    </location>
</feature>
<sequence>MYASAFQPINVAFQKCMRSDVSRTATTRPWTFTLKLAALESLQKILGISLATKSDVAMSKLTSLWFILSDYKVTVLCVFLFLTLLFQGTLFGLSWQHIGEYCQDESVDGRPHANPDIAGRFVSPYEVEYLLNSIIFSAAYVAYAGYVAVRGRLEHGTNHGGMTAHSIQIR</sequence>
<dbReference type="Proteomes" id="UP000799777">
    <property type="component" value="Unassembled WGS sequence"/>
</dbReference>
<proteinExistence type="predicted"/>
<reference evidence="2" key="1">
    <citation type="journal article" date="2020" name="Stud. Mycol.">
        <title>101 Dothideomycetes genomes: a test case for predicting lifestyles and emergence of pathogens.</title>
        <authorList>
            <person name="Haridas S."/>
            <person name="Albert R."/>
            <person name="Binder M."/>
            <person name="Bloem J."/>
            <person name="Labutti K."/>
            <person name="Salamov A."/>
            <person name="Andreopoulos B."/>
            <person name="Baker S."/>
            <person name="Barry K."/>
            <person name="Bills G."/>
            <person name="Bluhm B."/>
            <person name="Cannon C."/>
            <person name="Castanera R."/>
            <person name="Culley D."/>
            <person name="Daum C."/>
            <person name="Ezra D."/>
            <person name="Gonzalez J."/>
            <person name="Henrissat B."/>
            <person name="Kuo A."/>
            <person name="Liang C."/>
            <person name="Lipzen A."/>
            <person name="Lutzoni F."/>
            <person name="Magnuson J."/>
            <person name="Mondo S."/>
            <person name="Nolan M."/>
            <person name="Ohm R."/>
            <person name="Pangilinan J."/>
            <person name="Park H.-J."/>
            <person name="Ramirez L."/>
            <person name="Alfaro M."/>
            <person name="Sun H."/>
            <person name="Tritt A."/>
            <person name="Yoshinaga Y."/>
            <person name="Zwiers L.-H."/>
            <person name="Turgeon B."/>
            <person name="Goodwin S."/>
            <person name="Spatafora J."/>
            <person name="Crous P."/>
            <person name="Grigoriev I."/>
        </authorList>
    </citation>
    <scope>NUCLEOTIDE SEQUENCE</scope>
    <source>
        <strain evidence="2">CBS 110217</strain>
    </source>
</reference>
<comment type="caution">
    <text evidence="2">The sequence shown here is derived from an EMBL/GenBank/DDBJ whole genome shotgun (WGS) entry which is preliminary data.</text>
</comment>
<feature type="transmembrane region" description="Helical" evidence="1">
    <location>
        <begin position="129"/>
        <end position="149"/>
    </location>
</feature>
<keyword evidence="3" id="KW-1185">Reference proteome</keyword>
<evidence type="ECO:0000256" key="1">
    <source>
        <dbReference type="SAM" id="Phobius"/>
    </source>
</evidence>
<keyword evidence="1" id="KW-0812">Transmembrane</keyword>
<dbReference type="EMBL" id="ML978219">
    <property type="protein sequence ID" value="KAF2027935.1"/>
    <property type="molecule type" value="Genomic_DNA"/>
</dbReference>
<name>A0A9P4H6D5_9PLEO</name>
<organism evidence="2 3">
    <name type="scientific">Setomelanomma holmii</name>
    <dbReference type="NCBI Taxonomy" id="210430"/>
    <lineage>
        <taxon>Eukaryota</taxon>
        <taxon>Fungi</taxon>
        <taxon>Dikarya</taxon>
        <taxon>Ascomycota</taxon>
        <taxon>Pezizomycotina</taxon>
        <taxon>Dothideomycetes</taxon>
        <taxon>Pleosporomycetidae</taxon>
        <taxon>Pleosporales</taxon>
        <taxon>Pleosporineae</taxon>
        <taxon>Phaeosphaeriaceae</taxon>
        <taxon>Setomelanomma</taxon>
    </lineage>
</organism>
<accession>A0A9P4H6D5</accession>